<organism evidence="2 3">
    <name type="scientific">Tepidibacter hydrothermalis</name>
    <dbReference type="NCBI Taxonomy" id="3036126"/>
    <lineage>
        <taxon>Bacteria</taxon>
        <taxon>Bacillati</taxon>
        <taxon>Bacillota</taxon>
        <taxon>Clostridia</taxon>
        <taxon>Peptostreptococcales</taxon>
        <taxon>Peptostreptococcaceae</taxon>
        <taxon>Tepidibacter</taxon>
    </lineage>
</organism>
<accession>A0ABY8EGH9</accession>
<evidence type="ECO:0000313" key="2">
    <source>
        <dbReference type="EMBL" id="WFD12051.1"/>
    </source>
</evidence>
<proteinExistence type="predicted"/>
<evidence type="ECO:0000313" key="3">
    <source>
        <dbReference type="Proteomes" id="UP001222800"/>
    </source>
</evidence>
<reference evidence="2 3" key="1">
    <citation type="submission" date="2023-03" db="EMBL/GenBank/DDBJ databases">
        <title>Complete genome sequence of Tepidibacter sp. SWIR-1, isolated from a deep-sea hydrothermal vent.</title>
        <authorList>
            <person name="Li X."/>
        </authorList>
    </citation>
    <scope>NUCLEOTIDE SEQUENCE [LARGE SCALE GENOMIC DNA]</scope>
    <source>
        <strain evidence="2 3">SWIR-1</strain>
    </source>
</reference>
<evidence type="ECO:0000256" key="1">
    <source>
        <dbReference type="SAM" id="Phobius"/>
    </source>
</evidence>
<sequence length="99" mass="11258">MKILILSLLIGILLGSFKIIPNKYLKLNSKFQLFALILLLFSMGISIGSNKEMFNSINTLGLQAISFSIMTIIFSTLVLYLITNLFFNTKEFQKEDTEK</sequence>
<gene>
    <name evidence="2" type="ORF">P4S50_08220</name>
</gene>
<protein>
    <submittedName>
        <fullName evidence="2">LysO family transporter</fullName>
    </submittedName>
</protein>
<keyword evidence="1" id="KW-0472">Membrane</keyword>
<dbReference type="RefSeq" id="WP_277734322.1">
    <property type="nucleotide sequence ID" value="NZ_CP120733.1"/>
</dbReference>
<dbReference type="InterPro" id="IPR005642">
    <property type="entry name" value="LysO"/>
</dbReference>
<dbReference type="Pfam" id="PF03956">
    <property type="entry name" value="Lys_export"/>
    <property type="match status" value="1"/>
</dbReference>
<feature type="transmembrane region" description="Helical" evidence="1">
    <location>
        <begin position="60"/>
        <end position="82"/>
    </location>
</feature>
<keyword evidence="1" id="KW-0812">Transmembrane</keyword>
<keyword evidence="1" id="KW-1133">Transmembrane helix</keyword>
<keyword evidence="3" id="KW-1185">Reference proteome</keyword>
<dbReference type="EMBL" id="CP120733">
    <property type="protein sequence ID" value="WFD12051.1"/>
    <property type="molecule type" value="Genomic_DNA"/>
</dbReference>
<feature type="transmembrane region" description="Helical" evidence="1">
    <location>
        <begin position="31"/>
        <end position="48"/>
    </location>
</feature>
<dbReference type="Proteomes" id="UP001222800">
    <property type="component" value="Chromosome"/>
</dbReference>
<name>A0ABY8EGH9_9FIRM</name>